<dbReference type="InterPro" id="IPR007788">
    <property type="entry name" value="QCT"/>
</dbReference>
<keyword evidence="2" id="KW-0808">Transferase</keyword>
<evidence type="ECO:0000313" key="2">
    <source>
        <dbReference type="EMBL" id="RNL83794.1"/>
    </source>
</evidence>
<comment type="caution">
    <text evidence="2">The sequence shown here is derived from an EMBL/GenBank/DDBJ whole genome shotgun (WGS) entry which is preliminary data.</text>
</comment>
<dbReference type="SUPFAM" id="SSF50969">
    <property type="entry name" value="YVTN repeat-like/Quinoprotein amine dehydrogenase"/>
    <property type="match status" value="1"/>
</dbReference>
<organism evidence="2 3">
    <name type="scientific">Halostreptopolyspora alba</name>
    <dbReference type="NCBI Taxonomy" id="2487137"/>
    <lineage>
        <taxon>Bacteria</taxon>
        <taxon>Bacillati</taxon>
        <taxon>Actinomycetota</taxon>
        <taxon>Actinomycetes</taxon>
        <taxon>Streptosporangiales</taxon>
        <taxon>Nocardiopsidaceae</taxon>
        <taxon>Halostreptopolyspora</taxon>
    </lineage>
</organism>
<dbReference type="Pfam" id="PF05096">
    <property type="entry name" value="Glu_cyclase_2"/>
    <property type="match status" value="1"/>
</dbReference>
<keyword evidence="1" id="KW-0732">Signal</keyword>
<evidence type="ECO:0000313" key="3">
    <source>
        <dbReference type="Proteomes" id="UP000269198"/>
    </source>
</evidence>
<proteinExistence type="predicted"/>
<sequence>MKAVRSLGRWTGAVVATVAVAVLPATSAPRETEPAGAATSATPERLRAEVVGSYPHDPEAFTQGFELRGDALYESTGRYGDSDVRVVDWESGTVEHRVELPDTAFGEGLTLVDDTVWQLTWREGTAFRRDAETLEETGRASYDGEGWGLCYAEDAGHLVMSDGSDELTFRDPATFEALSSTSVTLDGEPLDNVNELECVDGAVWANVWQSDDIVRIDPASGAVEAVVDASGLLPESEREDADVLNGIAALPDSDAFLLTGKLWPRSFLVEFVPE</sequence>
<keyword evidence="3" id="KW-1185">Reference proteome</keyword>
<evidence type="ECO:0000256" key="1">
    <source>
        <dbReference type="SAM" id="SignalP"/>
    </source>
</evidence>
<reference evidence="2 3" key="1">
    <citation type="submission" date="2018-11" db="EMBL/GenBank/DDBJ databases">
        <title>The genome draft of YIM 96095.</title>
        <authorList>
            <person name="Tang S.-K."/>
            <person name="Chunyu W.-X."/>
            <person name="Feng Y.-Z."/>
        </authorList>
    </citation>
    <scope>NUCLEOTIDE SEQUENCE [LARGE SCALE GENOMIC DNA]</scope>
    <source>
        <strain evidence="2 3">YIM 96095</strain>
    </source>
</reference>
<dbReference type="GO" id="GO:0016603">
    <property type="term" value="F:glutaminyl-peptide cyclotransferase activity"/>
    <property type="evidence" value="ECO:0007669"/>
    <property type="project" value="InterPro"/>
</dbReference>
<dbReference type="Gene3D" id="2.130.10.10">
    <property type="entry name" value="YVTN repeat-like/Quinoprotein amine dehydrogenase"/>
    <property type="match status" value="1"/>
</dbReference>
<dbReference type="PANTHER" id="PTHR31270">
    <property type="entry name" value="GLUTAMINYL-PEPTIDE CYCLOTRANSFERASE"/>
    <property type="match status" value="1"/>
</dbReference>
<dbReference type="EMBL" id="RJMB01000014">
    <property type="protein sequence ID" value="RNL83794.1"/>
    <property type="molecule type" value="Genomic_DNA"/>
</dbReference>
<dbReference type="OrthoDB" id="9783700at2"/>
<protein>
    <submittedName>
        <fullName evidence="2">Glutaminyl-peptide cyclotransferase</fullName>
    </submittedName>
</protein>
<name>A0A3N0E7I1_9ACTN</name>
<gene>
    <name evidence="2" type="ORF">EFW17_14425</name>
</gene>
<dbReference type="InterPro" id="IPR015943">
    <property type="entry name" value="WD40/YVTN_repeat-like_dom_sf"/>
</dbReference>
<feature type="signal peptide" evidence="1">
    <location>
        <begin position="1"/>
        <end position="27"/>
    </location>
</feature>
<dbReference type="AlphaFoldDB" id="A0A3N0E7I1"/>
<dbReference type="Proteomes" id="UP000269198">
    <property type="component" value="Unassembled WGS sequence"/>
</dbReference>
<dbReference type="PANTHER" id="PTHR31270:SF1">
    <property type="entry name" value="GLUTAMINYL-PEPTIDE CYCLOTRANSFERASE"/>
    <property type="match status" value="1"/>
</dbReference>
<dbReference type="InterPro" id="IPR011044">
    <property type="entry name" value="Quino_amine_DH_bsu"/>
</dbReference>
<accession>A0A3N0E7I1</accession>
<feature type="chain" id="PRO_5038971403" evidence="1">
    <location>
        <begin position="28"/>
        <end position="274"/>
    </location>
</feature>